<evidence type="ECO:0000313" key="3">
    <source>
        <dbReference type="EMBL" id="OEL17710.1"/>
    </source>
</evidence>
<feature type="region of interest" description="Disordered" evidence="1">
    <location>
        <begin position="1"/>
        <end position="23"/>
    </location>
</feature>
<name>A0A1E5UXW5_9POAL</name>
<comment type="caution">
    <text evidence="3">The sequence shown here is derived from an EMBL/GenBank/DDBJ whole genome shotgun (WGS) entry which is preliminary data.</text>
</comment>
<evidence type="ECO:0000259" key="2">
    <source>
        <dbReference type="Pfam" id="PF24758"/>
    </source>
</evidence>
<reference evidence="3 4" key="1">
    <citation type="submission" date="2016-09" db="EMBL/GenBank/DDBJ databases">
        <title>The draft genome of Dichanthelium oligosanthes: A C3 panicoid grass species.</title>
        <authorList>
            <person name="Studer A.J."/>
            <person name="Schnable J.C."/>
            <person name="Brutnell T.P."/>
        </authorList>
    </citation>
    <scope>NUCLEOTIDE SEQUENCE [LARGE SCALE GENOMIC DNA]</scope>
    <source>
        <strain evidence="4">cv. Kellogg 1175</strain>
        <tissue evidence="3">Leaf</tissue>
    </source>
</reference>
<gene>
    <name evidence="3" type="ORF">BAE44_0021271</name>
</gene>
<sequence>MRGDCGGGVAMENWGGNPPGSDLEQEGIGVSPRLWLERSLGTKLHVAHEPTPLLLVSALMEAIRGIILQEVVIMEAPYLQRMLTFPPKGPTTIKEMIAMGLAATICTVKVLVIMSASPNLGAVLRLLNLFPCLEKMYIVFSLPRINMGDSWQHYALEPIQC</sequence>
<evidence type="ECO:0000313" key="4">
    <source>
        <dbReference type="Proteomes" id="UP000095767"/>
    </source>
</evidence>
<dbReference type="Proteomes" id="UP000095767">
    <property type="component" value="Unassembled WGS sequence"/>
</dbReference>
<dbReference type="Pfam" id="PF24758">
    <property type="entry name" value="LRR_At5g56370"/>
    <property type="match status" value="1"/>
</dbReference>
<protein>
    <recommendedName>
        <fullName evidence="2">F-box/LRR-repeat protein 15/At3g58940/PEG3-like LRR domain-containing protein</fullName>
    </recommendedName>
</protein>
<dbReference type="STRING" id="888268.A0A1E5UXW5"/>
<keyword evidence="4" id="KW-1185">Reference proteome</keyword>
<feature type="domain" description="F-box/LRR-repeat protein 15/At3g58940/PEG3-like LRR" evidence="2">
    <location>
        <begin position="89"/>
        <end position="138"/>
    </location>
</feature>
<dbReference type="AlphaFoldDB" id="A0A1E5UXW5"/>
<dbReference type="InterPro" id="IPR055411">
    <property type="entry name" value="LRR_FXL15/At3g58940/PEG3-like"/>
</dbReference>
<organism evidence="3 4">
    <name type="scientific">Dichanthelium oligosanthes</name>
    <dbReference type="NCBI Taxonomy" id="888268"/>
    <lineage>
        <taxon>Eukaryota</taxon>
        <taxon>Viridiplantae</taxon>
        <taxon>Streptophyta</taxon>
        <taxon>Embryophyta</taxon>
        <taxon>Tracheophyta</taxon>
        <taxon>Spermatophyta</taxon>
        <taxon>Magnoliopsida</taxon>
        <taxon>Liliopsida</taxon>
        <taxon>Poales</taxon>
        <taxon>Poaceae</taxon>
        <taxon>PACMAD clade</taxon>
        <taxon>Panicoideae</taxon>
        <taxon>Panicodae</taxon>
        <taxon>Paniceae</taxon>
        <taxon>Dichantheliinae</taxon>
        <taxon>Dichanthelium</taxon>
    </lineage>
</organism>
<proteinExistence type="predicted"/>
<dbReference type="EMBL" id="LWDX02058983">
    <property type="protein sequence ID" value="OEL17710.1"/>
    <property type="molecule type" value="Genomic_DNA"/>
</dbReference>
<evidence type="ECO:0000256" key="1">
    <source>
        <dbReference type="SAM" id="MobiDB-lite"/>
    </source>
</evidence>
<accession>A0A1E5UXW5</accession>